<gene>
    <name evidence="5" type="primary">LOC100905408</name>
</gene>
<name>A0AAJ6QJM3_9ACAR</name>
<feature type="compositionally biased region" description="Acidic residues" evidence="2">
    <location>
        <begin position="149"/>
        <end position="162"/>
    </location>
</feature>
<dbReference type="GO" id="GO:0005634">
    <property type="term" value="C:nucleus"/>
    <property type="evidence" value="ECO:0007669"/>
    <property type="project" value="TreeGrafter"/>
</dbReference>
<dbReference type="FunFam" id="2.60.40.790:FF:000013">
    <property type="entry name" value="Very-long-chain (3R)-3-hydroxyacyl-CoA dehydratase"/>
    <property type="match status" value="1"/>
</dbReference>
<dbReference type="PANTHER" id="PTHR22932:SF1">
    <property type="entry name" value="CO-CHAPERONE PROTEIN DAF-41"/>
    <property type="match status" value="1"/>
</dbReference>
<keyword evidence="4" id="KW-1185">Reference proteome</keyword>
<accession>A0AAJ6QJM3</accession>
<dbReference type="GO" id="GO:0051131">
    <property type="term" value="P:chaperone-mediated protein complex assembly"/>
    <property type="evidence" value="ECO:0007669"/>
    <property type="project" value="TreeGrafter"/>
</dbReference>
<evidence type="ECO:0000256" key="1">
    <source>
        <dbReference type="ARBA" id="ARBA00025733"/>
    </source>
</evidence>
<dbReference type="CDD" id="cd06465">
    <property type="entry name" value="p23_hB-ind1_like"/>
    <property type="match status" value="1"/>
</dbReference>
<evidence type="ECO:0000256" key="2">
    <source>
        <dbReference type="SAM" id="MobiDB-lite"/>
    </source>
</evidence>
<dbReference type="PANTHER" id="PTHR22932">
    <property type="entry name" value="TELOMERASE-BINDING PROTEIN P23 HSP90 CO-CHAPERONE"/>
    <property type="match status" value="1"/>
</dbReference>
<dbReference type="GO" id="GO:0051879">
    <property type="term" value="F:Hsp90 protein binding"/>
    <property type="evidence" value="ECO:0007669"/>
    <property type="project" value="InterPro"/>
</dbReference>
<feature type="region of interest" description="Disordered" evidence="2">
    <location>
        <begin position="113"/>
        <end position="176"/>
    </location>
</feature>
<sequence>MTGSTDVRNPVVLWAQRRDCVYITIAVEDCKNADLKIEADKVLFKGDGGDKLHYACALNLNNKVKNDESKFVVRDRNIEVLLKKEEEQYWPRLLKESTKMHWLRVDFNKWRDEDESDDELGGGGGGNFEDMMRQMGGLGGGAGMGGFDGAEEEDSDDDELPDLESAKDNKEEERKE</sequence>
<dbReference type="Pfam" id="PF04969">
    <property type="entry name" value="CS"/>
    <property type="match status" value="1"/>
</dbReference>
<dbReference type="AlphaFoldDB" id="A0AAJ6QJM3"/>
<reference evidence="5" key="1">
    <citation type="submission" date="2025-08" db="UniProtKB">
        <authorList>
            <consortium name="RefSeq"/>
        </authorList>
    </citation>
    <scope>IDENTIFICATION</scope>
</reference>
<dbReference type="GO" id="GO:0051087">
    <property type="term" value="F:protein-folding chaperone binding"/>
    <property type="evidence" value="ECO:0007669"/>
    <property type="project" value="TreeGrafter"/>
</dbReference>
<organism evidence="4 5">
    <name type="scientific">Galendromus occidentalis</name>
    <name type="common">western predatory mite</name>
    <dbReference type="NCBI Taxonomy" id="34638"/>
    <lineage>
        <taxon>Eukaryota</taxon>
        <taxon>Metazoa</taxon>
        <taxon>Ecdysozoa</taxon>
        <taxon>Arthropoda</taxon>
        <taxon>Chelicerata</taxon>
        <taxon>Arachnida</taxon>
        <taxon>Acari</taxon>
        <taxon>Parasitiformes</taxon>
        <taxon>Mesostigmata</taxon>
        <taxon>Gamasina</taxon>
        <taxon>Phytoseioidea</taxon>
        <taxon>Phytoseiidae</taxon>
        <taxon>Typhlodrominae</taxon>
        <taxon>Galendromus</taxon>
    </lineage>
</organism>
<dbReference type="PROSITE" id="PS51203">
    <property type="entry name" value="CS"/>
    <property type="match status" value="1"/>
</dbReference>
<feature type="compositionally biased region" description="Basic and acidic residues" evidence="2">
    <location>
        <begin position="164"/>
        <end position="176"/>
    </location>
</feature>
<feature type="compositionally biased region" description="Gly residues" evidence="2">
    <location>
        <begin position="136"/>
        <end position="148"/>
    </location>
</feature>
<dbReference type="RefSeq" id="XP_003737019.1">
    <property type="nucleotide sequence ID" value="XM_003736971.1"/>
</dbReference>
<dbReference type="CTD" id="41173"/>
<dbReference type="InterPro" id="IPR045250">
    <property type="entry name" value="p23-like"/>
</dbReference>
<dbReference type="Gene3D" id="2.60.40.790">
    <property type="match status" value="1"/>
</dbReference>
<evidence type="ECO:0000313" key="5">
    <source>
        <dbReference type="RefSeq" id="XP_003737019.1"/>
    </source>
</evidence>
<dbReference type="InterPro" id="IPR008978">
    <property type="entry name" value="HSP20-like_chaperone"/>
</dbReference>
<proteinExistence type="inferred from homology"/>
<evidence type="ECO:0000259" key="3">
    <source>
        <dbReference type="PROSITE" id="PS51203"/>
    </source>
</evidence>
<dbReference type="GO" id="GO:0006457">
    <property type="term" value="P:protein folding"/>
    <property type="evidence" value="ECO:0007669"/>
    <property type="project" value="TreeGrafter"/>
</dbReference>
<dbReference type="Proteomes" id="UP000694867">
    <property type="component" value="Unplaced"/>
</dbReference>
<dbReference type="KEGG" id="goe:100905408"/>
<protein>
    <submittedName>
        <fullName evidence="5">Co-chaperone protein daf-41</fullName>
    </submittedName>
</protein>
<dbReference type="GeneID" id="100905408"/>
<dbReference type="GO" id="GO:0005829">
    <property type="term" value="C:cytosol"/>
    <property type="evidence" value="ECO:0007669"/>
    <property type="project" value="TreeGrafter"/>
</dbReference>
<evidence type="ECO:0000313" key="4">
    <source>
        <dbReference type="Proteomes" id="UP000694867"/>
    </source>
</evidence>
<dbReference type="SUPFAM" id="SSF49764">
    <property type="entry name" value="HSP20-like chaperones"/>
    <property type="match status" value="1"/>
</dbReference>
<dbReference type="InterPro" id="IPR007052">
    <property type="entry name" value="CS_dom"/>
</dbReference>
<feature type="domain" description="CS" evidence="3">
    <location>
        <begin position="7"/>
        <end position="94"/>
    </location>
</feature>
<comment type="similarity">
    <text evidence="1">Belongs to the p23/wos2 family.</text>
</comment>